<reference evidence="7" key="1">
    <citation type="journal article" date="2023" name="IScience">
        <title>Live-bearing cockroach genome reveals convergent evolutionary mechanisms linked to viviparity in insects and beyond.</title>
        <authorList>
            <person name="Fouks B."/>
            <person name="Harrison M.C."/>
            <person name="Mikhailova A.A."/>
            <person name="Marchal E."/>
            <person name="English S."/>
            <person name="Carruthers M."/>
            <person name="Jennings E.C."/>
            <person name="Chiamaka E.L."/>
            <person name="Frigard R.A."/>
            <person name="Pippel M."/>
            <person name="Attardo G.M."/>
            <person name="Benoit J.B."/>
            <person name="Bornberg-Bauer E."/>
            <person name="Tobe S.S."/>
        </authorList>
    </citation>
    <scope>NUCLEOTIDE SEQUENCE</scope>
    <source>
        <strain evidence="7">Stay&amp;Tobe</strain>
    </source>
</reference>
<feature type="non-terminal residue" evidence="7">
    <location>
        <position position="333"/>
    </location>
</feature>
<comment type="subcellular location">
    <subcellularLocation>
        <location evidence="1">Membrane</location>
        <topology evidence="1">Multi-pass membrane protein</topology>
    </subcellularLocation>
</comment>
<keyword evidence="3 5" id="KW-1133">Transmembrane helix</keyword>
<gene>
    <name evidence="7" type="ORF">L9F63_003376</name>
</gene>
<feature type="transmembrane region" description="Helical" evidence="5">
    <location>
        <begin position="29"/>
        <end position="51"/>
    </location>
</feature>
<feature type="transmembrane region" description="Helical" evidence="5">
    <location>
        <begin position="233"/>
        <end position="257"/>
    </location>
</feature>
<dbReference type="PANTHER" id="PTHR22950:SF494">
    <property type="entry name" value="GH04538P"/>
    <property type="match status" value="1"/>
</dbReference>
<reference evidence="7" key="2">
    <citation type="submission" date="2023-05" db="EMBL/GenBank/DDBJ databases">
        <authorList>
            <person name="Fouks B."/>
        </authorList>
    </citation>
    <scope>NUCLEOTIDE SEQUENCE</scope>
    <source>
        <strain evidence="7">Stay&amp;Tobe</strain>
        <tissue evidence="7">Testes</tissue>
    </source>
</reference>
<dbReference type="AlphaFoldDB" id="A0AAD7ZKV2"/>
<evidence type="ECO:0000313" key="8">
    <source>
        <dbReference type="Proteomes" id="UP001233999"/>
    </source>
</evidence>
<organism evidence="7 8">
    <name type="scientific">Diploptera punctata</name>
    <name type="common">Pacific beetle cockroach</name>
    <dbReference type="NCBI Taxonomy" id="6984"/>
    <lineage>
        <taxon>Eukaryota</taxon>
        <taxon>Metazoa</taxon>
        <taxon>Ecdysozoa</taxon>
        <taxon>Arthropoda</taxon>
        <taxon>Hexapoda</taxon>
        <taxon>Insecta</taxon>
        <taxon>Pterygota</taxon>
        <taxon>Neoptera</taxon>
        <taxon>Polyneoptera</taxon>
        <taxon>Dictyoptera</taxon>
        <taxon>Blattodea</taxon>
        <taxon>Blaberoidea</taxon>
        <taxon>Blaberidae</taxon>
        <taxon>Diplopterinae</taxon>
        <taxon>Diploptera</taxon>
    </lineage>
</organism>
<proteinExistence type="predicted"/>
<dbReference type="GO" id="GO:0005774">
    <property type="term" value="C:vacuolar membrane"/>
    <property type="evidence" value="ECO:0007669"/>
    <property type="project" value="TreeGrafter"/>
</dbReference>
<accession>A0AAD7ZKV2</accession>
<feature type="transmembrane region" description="Helical" evidence="5">
    <location>
        <begin position="277"/>
        <end position="300"/>
    </location>
</feature>
<dbReference type="Proteomes" id="UP001233999">
    <property type="component" value="Unassembled WGS sequence"/>
</dbReference>
<dbReference type="EMBL" id="JASPKZ010007815">
    <property type="protein sequence ID" value="KAJ9582247.1"/>
    <property type="molecule type" value="Genomic_DNA"/>
</dbReference>
<feature type="transmembrane region" description="Helical" evidence="5">
    <location>
        <begin position="137"/>
        <end position="154"/>
    </location>
</feature>
<comment type="caution">
    <text evidence="7">The sequence shown here is derived from an EMBL/GenBank/DDBJ whole genome shotgun (WGS) entry which is preliminary data.</text>
</comment>
<evidence type="ECO:0000256" key="1">
    <source>
        <dbReference type="ARBA" id="ARBA00004141"/>
    </source>
</evidence>
<evidence type="ECO:0000256" key="2">
    <source>
        <dbReference type="ARBA" id="ARBA00022692"/>
    </source>
</evidence>
<evidence type="ECO:0000313" key="7">
    <source>
        <dbReference type="EMBL" id="KAJ9582247.1"/>
    </source>
</evidence>
<evidence type="ECO:0000259" key="6">
    <source>
        <dbReference type="Pfam" id="PF01490"/>
    </source>
</evidence>
<keyword evidence="4 5" id="KW-0472">Membrane</keyword>
<dbReference type="GO" id="GO:0015179">
    <property type="term" value="F:L-amino acid transmembrane transporter activity"/>
    <property type="evidence" value="ECO:0007669"/>
    <property type="project" value="TreeGrafter"/>
</dbReference>
<feature type="transmembrane region" description="Helical" evidence="5">
    <location>
        <begin position="203"/>
        <end position="221"/>
    </location>
</feature>
<feature type="non-terminal residue" evidence="7">
    <location>
        <position position="1"/>
    </location>
</feature>
<dbReference type="InterPro" id="IPR013057">
    <property type="entry name" value="AA_transpt_TM"/>
</dbReference>
<dbReference type="PANTHER" id="PTHR22950">
    <property type="entry name" value="AMINO ACID TRANSPORTER"/>
    <property type="match status" value="1"/>
</dbReference>
<feature type="transmembrane region" description="Helical" evidence="5">
    <location>
        <begin position="161"/>
        <end position="183"/>
    </location>
</feature>
<feature type="domain" description="Amino acid transporter transmembrane" evidence="6">
    <location>
        <begin position="4"/>
        <end position="332"/>
    </location>
</feature>
<dbReference type="Pfam" id="PF01490">
    <property type="entry name" value="Aa_trans"/>
    <property type="match status" value="1"/>
</dbReference>
<evidence type="ECO:0000256" key="5">
    <source>
        <dbReference type="SAM" id="Phobius"/>
    </source>
</evidence>
<keyword evidence="2 5" id="KW-0812">Transmembrane</keyword>
<evidence type="ECO:0000256" key="4">
    <source>
        <dbReference type="ARBA" id="ARBA00023136"/>
    </source>
</evidence>
<protein>
    <recommendedName>
        <fullName evidence="6">Amino acid transporter transmembrane domain-containing protein</fullName>
    </recommendedName>
</protein>
<evidence type="ECO:0000256" key="3">
    <source>
        <dbReference type="ARBA" id="ARBA00022989"/>
    </source>
</evidence>
<keyword evidence="8" id="KW-1185">Reference proteome</keyword>
<feature type="transmembrane region" description="Helical" evidence="5">
    <location>
        <begin position="93"/>
        <end position="117"/>
    </location>
</feature>
<name>A0AAD7ZKV2_DIPPU</name>
<sequence length="333" mass="37011">FFGALAHLLKGSLGAGVLAMPMAFKNAGLIFGLAGTFVVGVICTHCVQILVQSSHTLCRREKIPSLGFAETAEVAFRSGPPMFHKYSDFGRKFVNAALTLTYYFALCVYVVFIATTAQQSVNLLAEHYWNADDVPNIRVIIAIVLVFLIPLGLVRNLKFLVPFSAMADVFIVISFIITLYYIFRDPLYTTGKEMVAEVTGMPIFFATCIFAMEGIGVVMPLENSMKKPQQFLGCPGVLIIAMTVVVSLYAAIGFFGYLKYGDDVEGSITLNLDIEEIPAQIVKILYAISILFSCGLQFYVPTEIVWSTLKDRFNKENQLKYEYVYRVFICCVI</sequence>